<dbReference type="InterPro" id="IPR051323">
    <property type="entry name" value="AtsK-like"/>
</dbReference>
<dbReference type="InterPro" id="IPR003819">
    <property type="entry name" value="TauD/TfdA-like"/>
</dbReference>
<reference evidence="7" key="2">
    <citation type="submission" date="2024-01" db="EMBL/GenBank/DDBJ databases">
        <title>Comparative genomics of Cryptococcus and Kwoniella reveals pathogenesis evolution and contrasting modes of karyotype evolution via chromosome fusion or intercentromeric recombination.</title>
        <authorList>
            <person name="Coelho M.A."/>
            <person name="David-Palma M."/>
            <person name="Shea T."/>
            <person name="Bowers K."/>
            <person name="McGinley-Smith S."/>
            <person name="Mohammad A.W."/>
            <person name="Gnirke A."/>
            <person name="Yurkov A.M."/>
            <person name="Nowrousian M."/>
            <person name="Sun S."/>
            <person name="Cuomo C.A."/>
            <person name="Heitman J."/>
        </authorList>
    </citation>
    <scope>NUCLEOTIDE SEQUENCE</scope>
    <source>
        <strain evidence="7">CBS 12478</strain>
    </source>
</reference>
<evidence type="ECO:0000313" key="7">
    <source>
        <dbReference type="EMBL" id="WWD21413.1"/>
    </source>
</evidence>
<name>A0AAJ8MZF8_9TREE</name>
<keyword evidence="5" id="KW-0408">Iron</keyword>
<dbReference type="GO" id="GO:0005737">
    <property type="term" value="C:cytoplasm"/>
    <property type="evidence" value="ECO:0007669"/>
    <property type="project" value="TreeGrafter"/>
</dbReference>
<dbReference type="KEGG" id="ksn:43591963"/>
<protein>
    <recommendedName>
        <fullName evidence="6">TauD/TfdA-like domain-containing protein</fullName>
    </recommendedName>
</protein>
<dbReference type="Proteomes" id="UP000322225">
    <property type="component" value="Chromosome 11"/>
</dbReference>
<comment type="similarity">
    <text evidence="1">Belongs to the TfdA dioxygenase family.</text>
</comment>
<dbReference type="AlphaFoldDB" id="A0AAJ8MZF8"/>
<keyword evidence="2" id="KW-0479">Metal-binding</keyword>
<gene>
    <name evidence="7" type="ORF">CI109_105898</name>
</gene>
<dbReference type="GeneID" id="43591963"/>
<dbReference type="EMBL" id="CP144061">
    <property type="protein sequence ID" value="WWD21413.1"/>
    <property type="molecule type" value="Genomic_DNA"/>
</dbReference>
<evidence type="ECO:0000313" key="8">
    <source>
        <dbReference type="Proteomes" id="UP000322225"/>
    </source>
</evidence>
<sequence>MVPILAVGKPPIYLTESADIVEYIVQSVPELQPIGDFQRAQSSHFSRVALRTLQPELLPVIGKRLTTAEQEVYHERQLEAIFTTQNLMHPEGPFVLGSKLTIADILIAPFVGRLYAYGKHGIAPAGKRTFETINTDPRYARFLKYVLAITARDSWKSTWDEDFSIGRLTAKIAEAELSHPRFLPEPFDPNEVFPDPEPFEHEDPGNRADPAFPELLPPGVEVEHLTPVIGTEVTGIQLSELTSEGRDQLSRFVSERGVVVFRKQNFKDIEPEDQLKFIRHFGPHYLHPSDRHPKDLPQYYSIFQDAKEKSVNNSVNVIANHLTSVTWHTDGSSELNPPGITLLFVLETPRNGGGDTLYTSTVEAYERLSPEFQKRLEGLEAEHYLPYNPRRREAPRNVHPIVRTHPVTGKKCLFVNEEESDNLLCFLTGHIARGQDFACRVKWEAGSVVVWDNRSTQHTATTNFPSDERRHLCRITSLAERPV</sequence>
<proteinExistence type="inferred from homology"/>
<dbReference type="Gene3D" id="3.60.130.10">
    <property type="entry name" value="Clavaminate synthase-like"/>
    <property type="match status" value="1"/>
</dbReference>
<dbReference type="PANTHER" id="PTHR30468:SF1">
    <property type="entry name" value="ALPHA-KETOGLUTARATE-DEPENDENT SULFONATE DIOXYGENASE"/>
    <property type="match status" value="1"/>
</dbReference>
<dbReference type="InterPro" id="IPR036282">
    <property type="entry name" value="Glutathione-S-Trfase_C_sf"/>
</dbReference>
<dbReference type="Pfam" id="PF02668">
    <property type="entry name" value="TauD"/>
    <property type="match status" value="1"/>
</dbReference>
<keyword evidence="8" id="KW-1185">Reference proteome</keyword>
<dbReference type="SUPFAM" id="SSF51197">
    <property type="entry name" value="Clavaminate synthase-like"/>
    <property type="match status" value="1"/>
</dbReference>
<evidence type="ECO:0000256" key="1">
    <source>
        <dbReference type="ARBA" id="ARBA00005896"/>
    </source>
</evidence>
<dbReference type="GO" id="GO:0016706">
    <property type="term" value="F:2-oxoglutarate-dependent dioxygenase activity"/>
    <property type="evidence" value="ECO:0007669"/>
    <property type="project" value="TreeGrafter"/>
</dbReference>
<dbReference type="Gene3D" id="1.20.1050.10">
    <property type="match status" value="1"/>
</dbReference>
<dbReference type="InterPro" id="IPR042098">
    <property type="entry name" value="TauD-like_sf"/>
</dbReference>
<evidence type="ECO:0000256" key="2">
    <source>
        <dbReference type="ARBA" id="ARBA00022723"/>
    </source>
</evidence>
<keyword evidence="4" id="KW-0560">Oxidoreductase</keyword>
<dbReference type="SUPFAM" id="SSF47616">
    <property type="entry name" value="GST C-terminal domain-like"/>
    <property type="match status" value="1"/>
</dbReference>
<accession>A0AAJ8MZF8</accession>
<evidence type="ECO:0000256" key="4">
    <source>
        <dbReference type="ARBA" id="ARBA00023002"/>
    </source>
</evidence>
<organism evidence="7 8">
    <name type="scientific">Kwoniella shandongensis</name>
    <dbReference type="NCBI Taxonomy" id="1734106"/>
    <lineage>
        <taxon>Eukaryota</taxon>
        <taxon>Fungi</taxon>
        <taxon>Dikarya</taxon>
        <taxon>Basidiomycota</taxon>
        <taxon>Agaricomycotina</taxon>
        <taxon>Tremellomycetes</taxon>
        <taxon>Tremellales</taxon>
        <taxon>Cryptococcaceae</taxon>
        <taxon>Kwoniella</taxon>
    </lineage>
</organism>
<reference evidence="7" key="1">
    <citation type="submission" date="2017-08" db="EMBL/GenBank/DDBJ databases">
        <authorList>
            <person name="Cuomo C."/>
            <person name="Billmyre B."/>
            <person name="Heitman J."/>
        </authorList>
    </citation>
    <scope>NUCLEOTIDE SEQUENCE</scope>
    <source>
        <strain evidence="7">CBS 12478</strain>
    </source>
</reference>
<feature type="domain" description="TauD/TfdA-like" evidence="6">
    <location>
        <begin position="221"/>
        <end position="476"/>
    </location>
</feature>
<evidence type="ECO:0000259" key="6">
    <source>
        <dbReference type="Pfam" id="PF02668"/>
    </source>
</evidence>
<dbReference type="PANTHER" id="PTHR30468">
    <property type="entry name" value="ALPHA-KETOGLUTARATE-DEPENDENT SULFONATE DIOXYGENASE"/>
    <property type="match status" value="1"/>
</dbReference>
<keyword evidence="3" id="KW-0223">Dioxygenase</keyword>
<evidence type="ECO:0000256" key="5">
    <source>
        <dbReference type="ARBA" id="ARBA00023004"/>
    </source>
</evidence>
<dbReference type="Gene3D" id="3.40.30.10">
    <property type="entry name" value="Glutaredoxin"/>
    <property type="match status" value="1"/>
</dbReference>
<dbReference type="GO" id="GO:0046872">
    <property type="term" value="F:metal ion binding"/>
    <property type="evidence" value="ECO:0007669"/>
    <property type="project" value="UniProtKB-KW"/>
</dbReference>
<dbReference type="RefSeq" id="XP_065823818.1">
    <property type="nucleotide sequence ID" value="XM_065967746.1"/>
</dbReference>
<evidence type="ECO:0000256" key="3">
    <source>
        <dbReference type="ARBA" id="ARBA00022964"/>
    </source>
</evidence>